<organism evidence="1 2">
    <name type="scientific">Ameca splendens</name>
    <dbReference type="NCBI Taxonomy" id="208324"/>
    <lineage>
        <taxon>Eukaryota</taxon>
        <taxon>Metazoa</taxon>
        <taxon>Chordata</taxon>
        <taxon>Craniata</taxon>
        <taxon>Vertebrata</taxon>
        <taxon>Euteleostomi</taxon>
        <taxon>Actinopterygii</taxon>
        <taxon>Neopterygii</taxon>
        <taxon>Teleostei</taxon>
        <taxon>Neoteleostei</taxon>
        <taxon>Acanthomorphata</taxon>
        <taxon>Ovalentaria</taxon>
        <taxon>Atherinomorphae</taxon>
        <taxon>Cyprinodontiformes</taxon>
        <taxon>Goodeidae</taxon>
        <taxon>Ameca</taxon>
    </lineage>
</organism>
<name>A0ABV0XZG8_9TELE</name>
<protein>
    <submittedName>
        <fullName evidence="1">Uncharacterized protein</fullName>
    </submittedName>
</protein>
<comment type="caution">
    <text evidence="1">The sequence shown here is derived from an EMBL/GenBank/DDBJ whole genome shotgun (WGS) entry which is preliminary data.</text>
</comment>
<evidence type="ECO:0000313" key="1">
    <source>
        <dbReference type="EMBL" id="MEQ2286845.1"/>
    </source>
</evidence>
<proteinExistence type="predicted"/>
<gene>
    <name evidence="1" type="ORF">AMECASPLE_006627</name>
</gene>
<accession>A0ABV0XZG8</accession>
<evidence type="ECO:0000313" key="2">
    <source>
        <dbReference type="Proteomes" id="UP001469553"/>
    </source>
</evidence>
<dbReference type="Proteomes" id="UP001469553">
    <property type="component" value="Unassembled WGS sequence"/>
</dbReference>
<dbReference type="EMBL" id="JAHRIP010019133">
    <property type="protein sequence ID" value="MEQ2286845.1"/>
    <property type="molecule type" value="Genomic_DNA"/>
</dbReference>
<keyword evidence="2" id="KW-1185">Reference proteome</keyword>
<sequence>MANAGFCLSMQSSYWGSRDWAGSDHMSPFRPFVWACLCGNRISCGHCAQGFNGPYIHCCLAWASQQKQIDTYKLPAPFGSHDTFQMDKKGHFTLLKILRKAWLP</sequence>
<reference evidence="1 2" key="1">
    <citation type="submission" date="2021-06" db="EMBL/GenBank/DDBJ databases">
        <authorList>
            <person name="Palmer J.M."/>
        </authorList>
    </citation>
    <scope>NUCLEOTIDE SEQUENCE [LARGE SCALE GENOMIC DNA]</scope>
    <source>
        <strain evidence="1 2">AS_MEX2019</strain>
        <tissue evidence="1">Muscle</tissue>
    </source>
</reference>